<evidence type="ECO:0000256" key="11">
    <source>
        <dbReference type="ARBA" id="ARBA00039461"/>
    </source>
</evidence>
<keyword evidence="2 16" id="KW-0808">Transferase</keyword>
<evidence type="ECO:0000256" key="1">
    <source>
        <dbReference type="ARBA" id="ARBA00005715"/>
    </source>
</evidence>
<evidence type="ECO:0000256" key="10">
    <source>
        <dbReference type="ARBA" id="ARBA00039095"/>
    </source>
</evidence>
<evidence type="ECO:0000256" key="12">
    <source>
        <dbReference type="ARBA" id="ARBA00041377"/>
    </source>
</evidence>
<feature type="region of interest" description="Disordered" evidence="13">
    <location>
        <begin position="251"/>
        <end position="279"/>
    </location>
</feature>
<dbReference type="AlphaFoldDB" id="A0ABD5DZX6"/>
<dbReference type="RefSeq" id="WP_093854602.1">
    <property type="nucleotide sequence ID" value="NZ_JAVRER010000005.1"/>
</dbReference>
<feature type="compositionally biased region" description="Low complexity" evidence="13">
    <location>
        <begin position="251"/>
        <end position="273"/>
    </location>
</feature>
<dbReference type="Proteomes" id="UP001183607">
    <property type="component" value="Unassembled WGS sequence"/>
</dbReference>
<dbReference type="NCBIfam" id="NF043035">
    <property type="entry name" value="OxoTetrKin"/>
    <property type="match status" value="1"/>
</dbReference>
<keyword evidence="4 16" id="KW-0418">Kinase</keyword>
<dbReference type="EC" id="2.7.1.217" evidence="10"/>
<evidence type="ECO:0000256" key="13">
    <source>
        <dbReference type="SAM" id="MobiDB-lite"/>
    </source>
</evidence>
<dbReference type="InterPro" id="IPR031475">
    <property type="entry name" value="NBD_C"/>
</dbReference>
<dbReference type="Pfam" id="PF17042">
    <property type="entry name" value="NBD_C"/>
    <property type="match status" value="1"/>
</dbReference>
<name>A0ABD5DZX6_9ACTN</name>
<evidence type="ECO:0000313" key="17">
    <source>
        <dbReference type="Proteomes" id="UP001183607"/>
    </source>
</evidence>
<dbReference type="SUPFAM" id="SSF142764">
    <property type="entry name" value="YgbK-like"/>
    <property type="match status" value="1"/>
</dbReference>
<dbReference type="GO" id="GO:0016301">
    <property type="term" value="F:kinase activity"/>
    <property type="evidence" value="ECO:0007669"/>
    <property type="project" value="UniProtKB-KW"/>
</dbReference>
<dbReference type="InterPro" id="IPR037051">
    <property type="entry name" value="4-carb_acid_sugar_kinase_N_sf"/>
</dbReference>
<accession>A0ABD5DZX6</accession>
<evidence type="ECO:0000313" key="16">
    <source>
        <dbReference type="EMBL" id="MDT0414726.1"/>
    </source>
</evidence>
<protein>
    <recommendedName>
        <fullName evidence="11">3-oxo-tetronate kinase</fullName>
        <ecNumber evidence="10">2.7.1.217</ecNumber>
    </recommendedName>
    <alternativeName>
        <fullName evidence="12">3-dehydrotetronate 4-kinase</fullName>
    </alternativeName>
</protein>
<evidence type="ECO:0000256" key="6">
    <source>
        <dbReference type="ARBA" id="ARBA00023277"/>
    </source>
</evidence>
<dbReference type="InterPro" id="IPR050007">
    <property type="entry name" value="OtnK"/>
</dbReference>
<evidence type="ECO:0000256" key="8">
    <source>
        <dbReference type="ARBA" id="ARBA00036346"/>
    </source>
</evidence>
<reference evidence="17" key="1">
    <citation type="submission" date="2023-07" db="EMBL/GenBank/DDBJ databases">
        <title>30 novel species of actinomycetes from the DSMZ collection.</title>
        <authorList>
            <person name="Nouioui I."/>
        </authorList>
    </citation>
    <scope>NUCLEOTIDE SEQUENCE [LARGE SCALE GENOMIC DNA]</scope>
    <source>
        <strain evidence="17">DSM 41982</strain>
    </source>
</reference>
<evidence type="ECO:0000259" key="14">
    <source>
        <dbReference type="Pfam" id="PF07005"/>
    </source>
</evidence>
<feature type="domain" description="Four-carbon acid sugar kinase nucleotide binding" evidence="15">
    <location>
        <begin position="274"/>
        <end position="442"/>
    </location>
</feature>
<dbReference type="InterPro" id="IPR010737">
    <property type="entry name" value="4-carb_acid_sugar_kinase_N"/>
</dbReference>
<comment type="catalytic activity">
    <reaction evidence="8">
        <text>3-dehydro-D-erythronate + ATP = 3-dehydro-4-O-phospho-D-erythronate + ADP + H(+)</text>
        <dbReference type="Rhea" id="RHEA:52556"/>
        <dbReference type="ChEBI" id="CHEBI:15378"/>
        <dbReference type="ChEBI" id="CHEBI:30616"/>
        <dbReference type="ChEBI" id="CHEBI:57958"/>
        <dbReference type="ChEBI" id="CHEBI:136593"/>
        <dbReference type="ChEBI" id="CHEBI:456216"/>
        <dbReference type="EC" id="2.7.1.217"/>
    </reaction>
</comment>
<organism evidence="16 17">
    <name type="scientific">Streptomyces evansiae</name>
    <dbReference type="NCBI Taxonomy" id="3075535"/>
    <lineage>
        <taxon>Bacteria</taxon>
        <taxon>Bacillati</taxon>
        <taxon>Actinomycetota</taxon>
        <taxon>Actinomycetes</taxon>
        <taxon>Kitasatosporales</taxon>
        <taxon>Streptomycetaceae</taxon>
        <taxon>Streptomyces</taxon>
    </lineage>
</organism>
<evidence type="ECO:0000256" key="4">
    <source>
        <dbReference type="ARBA" id="ARBA00022777"/>
    </source>
</evidence>
<evidence type="ECO:0000259" key="15">
    <source>
        <dbReference type="Pfam" id="PF17042"/>
    </source>
</evidence>
<dbReference type="GO" id="GO:0005524">
    <property type="term" value="F:ATP binding"/>
    <property type="evidence" value="ECO:0007669"/>
    <property type="project" value="UniProtKB-KW"/>
</dbReference>
<sequence>MPTLGAIADDFTGATDLATTLVARGFRTVVTVGAAPLVPPPAGGGGGEEDAVARAVLDADAVVVALKSRSAPVEEAVGDSLAALEGLRAAGCTRFYFKYCSTFDSTPQGNIGPVTDVLLDALGATGPTVVVPSFPATGRTVADGLLYVHGEPLERSPMRHHPLTPMRDSDVVRLLTPQTRRPVALVALGKVREGEAALRDALNAPELSGSLVVVDAVTEEDLGAIAAATADHPLVTGAAGLAVGLRGPRATAAAAPDPDAARAPAASRPGDPALVLSGSASSATRAQVAHARDAGLPSRKLDLDALRADFEAAVEDLVAFAGSCWEESTDRPPLLYAVADPADLETGDGDAAPGGVPASALVEKALAACAKRLVAAGARRVLVAGGETSGAVVTALAVRALAIGAPIAPGVTWASARSRVDGREHEVDLALKSGNFGSTDIFTEAWSTLA</sequence>
<evidence type="ECO:0000256" key="9">
    <source>
        <dbReference type="ARBA" id="ARBA00037335"/>
    </source>
</evidence>
<comment type="caution">
    <text evidence="16">The sequence shown here is derived from an EMBL/GenBank/DDBJ whole genome shotgun (WGS) entry which is preliminary data.</text>
</comment>
<dbReference type="Pfam" id="PF07005">
    <property type="entry name" value="SBD_N"/>
    <property type="match status" value="1"/>
</dbReference>
<comment type="catalytic activity">
    <reaction evidence="7">
        <text>3-dehydro-L-erythronate + ATP = 3-dehydro-4-O-phospho-L-erythronate + ADP + H(+)</text>
        <dbReference type="Rhea" id="RHEA:52552"/>
        <dbReference type="ChEBI" id="CHEBI:15378"/>
        <dbReference type="ChEBI" id="CHEBI:30616"/>
        <dbReference type="ChEBI" id="CHEBI:136592"/>
        <dbReference type="ChEBI" id="CHEBI:136670"/>
        <dbReference type="ChEBI" id="CHEBI:456216"/>
        <dbReference type="EC" id="2.7.1.217"/>
    </reaction>
</comment>
<proteinExistence type="inferred from homology"/>
<gene>
    <name evidence="16" type="ORF">RM574_04415</name>
</gene>
<evidence type="ECO:0000256" key="7">
    <source>
        <dbReference type="ARBA" id="ARBA00035898"/>
    </source>
</evidence>
<evidence type="ECO:0000256" key="2">
    <source>
        <dbReference type="ARBA" id="ARBA00022679"/>
    </source>
</evidence>
<dbReference type="Gene3D" id="3.40.980.20">
    <property type="entry name" value="Four-carbon acid sugar kinase, nucleotide binding domain"/>
    <property type="match status" value="1"/>
</dbReference>
<evidence type="ECO:0000256" key="3">
    <source>
        <dbReference type="ARBA" id="ARBA00022741"/>
    </source>
</evidence>
<evidence type="ECO:0000256" key="5">
    <source>
        <dbReference type="ARBA" id="ARBA00022840"/>
    </source>
</evidence>
<comment type="similarity">
    <text evidence="1">Belongs to the four-carbon acid sugar kinase family.</text>
</comment>
<keyword evidence="3" id="KW-0547">Nucleotide-binding</keyword>
<feature type="domain" description="Four-carbon acid sugar kinase N-terminal" evidence="14">
    <location>
        <begin position="4"/>
        <end position="244"/>
    </location>
</feature>
<dbReference type="Gene3D" id="3.40.50.10840">
    <property type="entry name" value="Putative sugar-binding, N-terminal domain"/>
    <property type="match status" value="1"/>
</dbReference>
<dbReference type="InterPro" id="IPR042213">
    <property type="entry name" value="NBD_C_sf"/>
</dbReference>
<keyword evidence="6" id="KW-0119">Carbohydrate metabolism</keyword>
<comment type="function">
    <text evidence="9">Catalyzes the ATP-dependent phosphorylation of 3-oxo-tetronate to 3-oxo-tetronate 4-phosphate.</text>
</comment>
<keyword evidence="5" id="KW-0067">ATP-binding</keyword>
<dbReference type="EMBL" id="JAVRER010000005">
    <property type="protein sequence ID" value="MDT0414726.1"/>
    <property type="molecule type" value="Genomic_DNA"/>
</dbReference>